<dbReference type="EMBL" id="JACHFH010000059">
    <property type="protein sequence ID" value="MBB5337572.1"/>
    <property type="molecule type" value="Genomic_DNA"/>
</dbReference>
<organism evidence="1 2">
    <name type="scientific">Pectinatus brassicae</name>
    <dbReference type="NCBI Taxonomy" id="862415"/>
    <lineage>
        <taxon>Bacteria</taxon>
        <taxon>Bacillati</taxon>
        <taxon>Bacillota</taxon>
        <taxon>Negativicutes</taxon>
        <taxon>Selenomonadales</taxon>
        <taxon>Selenomonadaceae</taxon>
        <taxon>Pectinatus</taxon>
    </lineage>
</organism>
<evidence type="ECO:0000313" key="2">
    <source>
        <dbReference type="Proteomes" id="UP000559117"/>
    </source>
</evidence>
<sequence length="87" mass="9936">MEDINKIREELLEYMINKAKNDTTQNLVAITEGVSQILIAKKIATKEEIEDSIKVSKQVLLDESKKIFKEKIDKASQIELLMLKAAM</sequence>
<dbReference type="RefSeq" id="WP_183863483.1">
    <property type="nucleotide sequence ID" value="NZ_JACHFH010000059.1"/>
</dbReference>
<protein>
    <submittedName>
        <fullName evidence="1">Uncharacterized protein</fullName>
    </submittedName>
</protein>
<comment type="caution">
    <text evidence="1">The sequence shown here is derived from an EMBL/GenBank/DDBJ whole genome shotgun (WGS) entry which is preliminary data.</text>
</comment>
<dbReference type="AlphaFoldDB" id="A0A840UTW7"/>
<proteinExistence type="predicted"/>
<gene>
    <name evidence="1" type="ORF">HNR32_002734</name>
</gene>
<keyword evidence="2" id="KW-1185">Reference proteome</keyword>
<reference evidence="1 2" key="1">
    <citation type="submission" date="2020-08" db="EMBL/GenBank/DDBJ databases">
        <title>Genomic Encyclopedia of Type Strains, Phase IV (KMG-IV): sequencing the most valuable type-strain genomes for metagenomic binning, comparative biology and taxonomic classification.</title>
        <authorList>
            <person name="Goeker M."/>
        </authorList>
    </citation>
    <scope>NUCLEOTIDE SEQUENCE [LARGE SCALE GENOMIC DNA]</scope>
    <source>
        <strain evidence="1 2">DSM 24661</strain>
    </source>
</reference>
<name>A0A840UTW7_9FIRM</name>
<evidence type="ECO:0000313" key="1">
    <source>
        <dbReference type="EMBL" id="MBB5337572.1"/>
    </source>
</evidence>
<accession>A0A840UTW7</accession>
<dbReference type="Proteomes" id="UP000559117">
    <property type="component" value="Unassembled WGS sequence"/>
</dbReference>